<sequence>MVTKIVNACCLLHNFIRGENGADVFERLYVYEDPDEEPEDVDEDLILHIQPTVEWSDFRQNLAQELWAARSWVTS</sequence>
<keyword evidence="2" id="KW-1185">Reference proteome</keyword>
<proteinExistence type="predicted"/>
<organism evidence="1 2">
    <name type="scientific">Linum trigynum</name>
    <dbReference type="NCBI Taxonomy" id="586398"/>
    <lineage>
        <taxon>Eukaryota</taxon>
        <taxon>Viridiplantae</taxon>
        <taxon>Streptophyta</taxon>
        <taxon>Embryophyta</taxon>
        <taxon>Tracheophyta</taxon>
        <taxon>Spermatophyta</taxon>
        <taxon>Magnoliopsida</taxon>
        <taxon>eudicotyledons</taxon>
        <taxon>Gunneridae</taxon>
        <taxon>Pentapetalae</taxon>
        <taxon>rosids</taxon>
        <taxon>fabids</taxon>
        <taxon>Malpighiales</taxon>
        <taxon>Linaceae</taxon>
        <taxon>Linum</taxon>
    </lineage>
</organism>
<name>A0AAV2GA23_9ROSI</name>
<evidence type="ECO:0008006" key="3">
    <source>
        <dbReference type="Google" id="ProtNLM"/>
    </source>
</evidence>
<reference evidence="1 2" key="1">
    <citation type="submission" date="2024-04" db="EMBL/GenBank/DDBJ databases">
        <authorList>
            <person name="Fracassetti M."/>
        </authorList>
    </citation>
    <scope>NUCLEOTIDE SEQUENCE [LARGE SCALE GENOMIC DNA]</scope>
</reference>
<protein>
    <recommendedName>
        <fullName evidence="3">DDE Tnp4 domain-containing protein</fullName>
    </recommendedName>
</protein>
<evidence type="ECO:0000313" key="2">
    <source>
        <dbReference type="Proteomes" id="UP001497516"/>
    </source>
</evidence>
<dbReference type="Proteomes" id="UP001497516">
    <property type="component" value="Chromosome 8"/>
</dbReference>
<dbReference type="AlphaFoldDB" id="A0AAV2GA23"/>
<accession>A0AAV2GA23</accession>
<dbReference type="EMBL" id="OZ034821">
    <property type="protein sequence ID" value="CAL1406370.1"/>
    <property type="molecule type" value="Genomic_DNA"/>
</dbReference>
<evidence type="ECO:0000313" key="1">
    <source>
        <dbReference type="EMBL" id="CAL1406370.1"/>
    </source>
</evidence>
<gene>
    <name evidence="1" type="ORF">LTRI10_LOCUS46103</name>
</gene>